<evidence type="ECO:0000313" key="2">
    <source>
        <dbReference type="Proteomes" id="UP001305815"/>
    </source>
</evidence>
<evidence type="ECO:0000313" key="1">
    <source>
        <dbReference type="EMBL" id="BDZ76507.1"/>
    </source>
</evidence>
<gene>
    <name evidence="1" type="ORF">Lac1_06900</name>
</gene>
<accession>A0ABM8I619</accession>
<keyword evidence="2" id="KW-1185">Reference proteome</keyword>
<dbReference type="EMBL" id="AP027742">
    <property type="protein sequence ID" value="BDZ76507.1"/>
    <property type="molecule type" value="Genomic_DNA"/>
</dbReference>
<organism evidence="1 2">
    <name type="scientific">Claveliimonas bilis</name>
    <dbReference type="NCBI Taxonomy" id="3028070"/>
    <lineage>
        <taxon>Bacteria</taxon>
        <taxon>Bacillati</taxon>
        <taxon>Bacillota</taxon>
        <taxon>Clostridia</taxon>
        <taxon>Lachnospirales</taxon>
        <taxon>Lachnospiraceae</taxon>
        <taxon>Claveliimonas</taxon>
    </lineage>
</organism>
<dbReference type="Proteomes" id="UP001305815">
    <property type="component" value="Chromosome"/>
</dbReference>
<proteinExistence type="predicted"/>
<reference evidence="2" key="1">
    <citation type="journal article" date="2023" name="Int. J. Syst. Evol. Microbiol.">
        <title>Claveliimonas bilis gen. nov., sp. nov., deoxycholic acid-producing bacteria isolated from human faeces, and reclassification of Sellimonas monacensis Zenner et al. 2021 as Claveliimonas monacensis comb. nov.</title>
        <authorList>
            <person name="Hisatomi A."/>
            <person name="Kastawa N.W.E.P.G."/>
            <person name="Song I."/>
            <person name="Ohkuma M."/>
            <person name="Fukiya S."/>
            <person name="Sakamoto M."/>
        </authorList>
    </citation>
    <scope>NUCLEOTIDE SEQUENCE [LARGE SCALE GENOMIC DNA]</scope>
    <source>
        <strain evidence="2">12BBH14</strain>
    </source>
</reference>
<dbReference type="InterPro" id="IPR016787">
    <property type="entry name" value="UCP021328"/>
</dbReference>
<dbReference type="Pfam" id="PF11208">
    <property type="entry name" value="DUF2992"/>
    <property type="match status" value="1"/>
</dbReference>
<protein>
    <submittedName>
        <fullName evidence="1">Uncharacterized protein</fullName>
    </submittedName>
</protein>
<sequence>MDKVSDRLTVFFEEPFWVGVLSEAQRENYRRVRLRLERSREIMRSTSLF</sequence>
<name>A0ABM8I619_9FIRM</name>